<dbReference type="RefSeq" id="WP_145214553.1">
    <property type="nucleotide sequence ID" value="NZ_CP036269.1"/>
</dbReference>
<dbReference type="InterPro" id="IPR023213">
    <property type="entry name" value="CAT-like_dom_sf"/>
</dbReference>
<feature type="compositionally biased region" description="Polar residues" evidence="1">
    <location>
        <begin position="278"/>
        <end position="289"/>
    </location>
</feature>
<name>A0A517RDT1_9PLAN</name>
<evidence type="ECO:0000313" key="2">
    <source>
        <dbReference type="EMBL" id="QDT42030.1"/>
    </source>
</evidence>
<sequence>MKIQQASLDQHNLRRGKRIKLKPHRRFMSDYLYFTSQIPSQPVSRICDVQNIVQLRKKSPQRIGWAAIMLKAMARLAQSEPELCCAYIKWPWPHLYQHPHQIGYVAMNRIVDDGNLLIFHRIEQPEQCSLLEIQNAIEQAREQPLEENRLFRMRDRFSRLPWFFRRMIWWFALNLFARVRTNLTGTVGVTSLAQYDVTSLHPPSLGNLVVTYGPVQPDGTMRITFVYDHRVHDGVKIATCLQKFETILNDVICEELQSLSEARVPPLEKAIRMPFGQSRRNGQSGTPVLTNRKERQAKQ</sequence>
<gene>
    <name evidence="2" type="ORF">Pan241w_21110</name>
</gene>
<accession>A0A517RDT1</accession>
<evidence type="ECO:0000256" key="1">
    <source>
        <dbReference type="SAM" id="MobiDB-lite"/>
    </source>
</evidence>
<dbReference type="EMBL" id="CP036269">
    <property type="protein sequence ID" value="QDT42030.1"/>
    <property type="molecule type" value="Genomic_DNA"/>
</dbReference>
<evidence type="ECO:0000313" key="3">
    <source>
        <dbReference type="Proteomes" id="UP000317171"/>
    </source>
</evidence>
<reference evidence="2 3" key="1">
    <citation type="submission" date="2019-02" db="EMBL/GenBank/DDBJ databases">
        <title>Deep-cultivation of Planctomycetes and their phenomic and genomic characterization uncovers novel biology.</title>
        <authorList>
            <person name="Wiegand S."/>
            <person name="Jogler M."/>
            <person name="Boedeker C."/>
            <person name="Pinto D."/>
            <person name="Vollmers J."/>
            <person name="Rivas-Marin E."/>
            <person name="Kohn T."/>
            <person name="Peeters S.H."/>
            <person name="Heuer A."/>
            <person name="Rast P."/>
            <person name="Oberbeckmann S."/>
            <person name="Bunk B."/>
            <person name="Jeske O."/>
            <person name="Meyerdierks A."/>
            <person name="Storesund J.E."/>
            <person name="Kallscheuer N."/>
            <person name="Luecker S."/>
            <person name="Lage O.M."/>
            <person name="Pohl T."/>
            <person name="Merkel B.J."/>
            <person name="Hornburger P."/>
            <person name="Mueller R.-W."/>
            <person name="Bruemmer F."/>
            <person name="Labrenz M."/>
            <person name="Spormann A.M."/>
            <person name="Op den Camp H."/>
            <person name="Overmann J."/>
            <person name="Amann R."/>
            <person name="Jetten M.S.M."/>
            <person name="Mascher T."/>
            <person name="Medema M.H."/>
            <person name="Devos D.P."/>
            <person name="Kaster A.-K."/>
            <person name="Ovreas L."/>
            <person name="Rohde M."/>
            <person name="Galperin M.Y."/>
            <person name="Jogler C."/>
        </authorList>
    </citation>
    <scope>NUCLEOTIDE SEQUENCE [LARGE SCALE GENOMIC DNA]</scope>
    <source>
        <strain evidence="2 3">Pan241w</strain>
    </source>
</reference>
<feature type="region of interest" description="Disordered" evidence="1">
    <location>
        <begin position="273"/>
        <end position="299"/>
    </location>
</feature>
<protein>
    <submittedName>
        <fullName evidence="2">Branched-chain alpha-keto acid dehydrogenase subunit E2</fullName>
    </submittedName>
</protein>
<organism evidence="2 3">
    <name type="scientific">Gimesia alba</name>
    <dbReference type="NCBI Taxonomy" id="2527973"/>
    <lineage>
        <taxon>Bacteria</taxon>
        <taxon>Pseudomonadati</taxon>
        <taxon>Planctomycetota</taxon>
        <taxon>Planctomycetia</taxon>
        <taxon>Planctomycetales</taxon>
        <taxon>Planctomycetaceae</taxon>
        <taxon>Gimesia</taxon>
    </lineage>
</organism>
<dbReference type="Proteomes" id="UP000317171">
    <property type="component" value="Chromosome"/>
</dbReference>
<dbReference type="KEGG" id="gaz:Pan241w_21110"/>
<proteinExistence type="predicted"/>
<dbReference type="OrthoDB" id="8059310at2"/>
<dbReference type="Gene3D" id="3.30.559.10">
    <property type="entry name" value="Chloramphenicol acetyltransferase-like domain"/>
    <property type="match status" value="1"/>
</dbReference>
<keyword evidence="3" id="KW-1185">Reference proteome</keyword>
<dbReference type="SUPFAM" id="SSF52777">
    <property type="entry name" value="CoA-dependent acyltransferases"/>
    <property type="match status" value="1"/>
</dbReference>
<dbReference type="AlphaFoldDB" id="A0A517RDT1"/>